<name>A0A699X5T9_TANCI</name>
<proteinExistence type="predicted"/>
<dbReference type="EMBL" id="BKCJ011811288">
    <property type="protein sequence ID" value="GFD54869.1"/>
    <property type="molecule type" value="Genomic_DNA"/>
</dbReference>
<reference evidence="2" key="1">
    <citation type="journal article" date="2019" name="Sci. Rep.">
        <title>Draft genome of Tanacetum cinerariifolium, the natural source of mosquito coil.</title>
        <authorList>
            <person name="Yamashiro T."/>
            <person name="Shiraishi A."/>
            <person name="Satake H."/>
            <person name="Nakayama K."/>
        </authorList>
    </citation>
    <scope>NUCLEOTIDE SEQUENCE</scope>
</reference>
<feature type="signal peptide" evidence="1">
    <location>
        <begin position="1"/>
        <end position="19"/>
    </location>
</feature>
<feature type="chain" id="PRO_5025660182" evidence="1">
    <location>
        <begin position="20"/>
        <end position="47"/>
    </location>
</feature>
<organism evidence="2">
    <name type="scientific">Tanacetum cinerariifolium</name>
    <name type="common">Dalmatian daisy</name>
    <name type="synonym">Chrysanthemum cinerariifolium</name>
    <dbReference type="NCBI Taxonomy" id="118510"/>
    <lineage>
        <taxon>Eukaryota</taxon>
        <taxon>Viridiplantae</taxon>
        <taxon>Streptophyta</taxon>
        <taxon>Embryophyta</taxon>
        <taxon>Tracheophyta</taxon>
        <taxon>Spermatophyta</taxon>
        <taxon>Magnoliopsida</taxon>
        <taxon>eudicotyledons</taxon>
        <taxon>Gunneridae</taxon>
        <taxon>Pentapetalae</taxon>
        <taxon>asterids</taxon>
        <taxon>campanulids</taxon>
        <taxon>Asterales</taxon>
        <taxon>Asteraceae</taxon>
        <taxon>Asteroideae</taxon>
        <taxon>Anthemideae</taxon>
        <taxon>Anthemidinae</taxon>
        <taxon>Tanacetum</taxon>
    </lineage>
</organism>
<keyword evidence="1" id="KW-0732">Signal</keyword>
<accession>A0A699X5T9</accession>
<sequence length="47" mass="4761">MGLFAKAFLAATAVASVGAVDVAIKSDGGNQTGKFGHSYGYGFLHEV</sequence>
<comment type="caution">
    <text evidence="2">The sequence shown here is derived from an EMBL/GenBank/DDBJ whole genome shotgun (WGS) entry which is preliminary data.</text>
</comment>
<protein>
    <submittedName>
        <fullName evidence="2">Uncharacterized protein</fullName>
    </submittedName>
</protein>
<dbReference type="AlphaFoldDB" id="A0A699X5T9"/>
<gene>
    <name evidence="2" type="ORF">Tci_926838</name>
</gene>
<feature type="non-terminal residue" evidence="2">
    <location>
        <position position="47"/>
    </location>
</feature>
<evidence type="ECO:0000313" key="2">
    <source>
        <dbReference type="EMBL" id="GFD54869.1"/>
    </source>
</evidence>
<evidence type="ECO:0000256" key="1">
    <source>
        <dbReference type="SAM" id="SignalP"/>
    </source>
</evidence>